<feature type="region of interest" description="Disordered" evidence="1">
    <location>
        <begin position="102"/>
        <end position="129"/>
    </location>
</feature>
<accession>X1ZVB7</accession>
<feature type="compositionally biased region" description="Basic and acidic residues" evidence="1">
    <location>
        <begin position="105"/>
        <end position="122"/>
    </location>
</feature>
<dbReference type="AlphaFoldDB" id="X1ZVB7"/>
<dbReference type="EMBL" id="AMQN01000451">
    <property type="status" value="NOT_ANNOTATED_CDS"/>
    <property type="molecule type" value="Genomic_DNA"/>
</dbReference>
<organism evidence="2 3">
    <name type="scientific">Capitella teleta</name>
    <name type="common">Polychaete worm</name>
    <dbReference type="NCBI Taxonomy" id="283909"/>
    <lineage>
        <taxon>Eukaryota</taxon>
        <taxon>Metazoa</taxon>
        <taxon>Spiralia</taxon>
        <taxon>Lophotrochozoa</taxon>
        <taxon>Annelida</taxon>
        <taxon>Polychaeta</taxon>
        <taxon>Sedentaria</taxon>
        <taxon>Scolecida</taxon>
        <taxon>Capitellidae</taxon>
        <taxon>Capitella</taxon>
    </lineage>
</organism>
<dbReference type="HOGENOM" id="CLU_1176417_0_0_1"/>
<evidence type="ECO:0000313" key="2">
    <source>
        <dbReference type="EnsemblMetazoa" id="CapteP195647"/>
    </source>
</evidence>
<proteinExistence type="predicted"/>
<dbReference type="Proteomes" id="UP000014760">
    <property type="component" value="Unassembled WGS sequence"/>
</dbReference>
<sequence>MHTERAFLMVKKRVTKNQSDMNNDPTHQCKPCPSTLTAAKKGLSRGSPPLKPTPVWVPQSLLLRGLEKLTVVYCLFTIASLAGGNKQSTLEIIRHGVRPRNITTKRSDPYMRDERQIKEPSASKRKSSGSMEPDLFFIRRAYLLSGLMMADESPRWPWPADRERHQFKGDSYSKMLPNLATEECWILLRCNKSLHTIGCDKQANKSGLSRRTLHLEAISDDIRDNRPRSKLSLRQI</sequence>
<evidence type="ECO:0000313" key="3">
    <source>
        <dbReference type="Proteomes" id="UP000014760"/>
    </source>
</evidence>
<dbReference type="EnsemblMetazoa" id="CapteT195647">
    <property type="protein sequence ID" value="CapteP195647"/>
    <property type="gene ID" value="CapteG195647"/>
</dbReference>
<reference evidence="2" key="3">
    <citation type="submission" date="2015-06" db="UniProtKB">
        <authorList>
            <consortium name="EnsemblMetazoa"/>
        </authorList>
    </citation>
    <scope>IDENTIFICATION</scope>
</reference>
<reference evidence="3" key="1">
    <citation type="submission" date="2012-12" db="EMBL/GenBank/DDBJ databases">
        <authorList>
            <person name="Hellsten U."/>
            <person name="Grimwood J."/>
            <person name="Chapman J.A."/>
            <person name="Shapiro H."/>
            <person name="Aerts A."/>
            <person name="Otillar R.P."/>
            <person name="Terry A.Y."/>
            <person name="Boore J.L."/>
            <person name="Simakov O."/>
            <person name="Marletaz F."/>
            <person name="Cho S.-J."/>
            <person name="Edsinger-Gonzales E."/>
            <person name="Havlak P."/>
            <person name="Kuo D.-H."/>
            <person name="Larsson T."/>
            <person name="Lv J."/>
            <person name="Arendt D."/>
            <person name="Savage R."/>
            <person name="Osoegawa K."/>
            <person name="de Jong P."/>
            <person name="Lindberg D.R."/>
            <person name="Seaver E.C."/>
            <person name="Weisblat D.A."/>
            <person name="Putnam N.H."/>
            <person name="Grigoriev I.V."/>
            <person name="Rokhsar D.S."/>
        </authorList>
    </citation>
    <scope>NUCLEOTIDE SEQUENCE</scope>
    <source>
        <strain evidence="3">I ESC-2004</strain>
    </source>
</reference>
<reference evidence="3" key="2">
    <citation type="journal article" date="2013" name="Nature">
        <title>Insights into bilaterian evolution from three spiralian genomes.</title>
        <authorList>
            <person name="Simakov O."/>
            <person name="Marletaz F."/>
            <person name="Cho S.J."/>
            <person name="Edsinger-Gonzales E."/>
            <person name="Havlak P."/>
            <person name="Hellsten U."/>
            <person name="Kuo D.H."/>
            <person name="Larsson T."/>
            <person name="Lv J."/>
            <person name="Arendt D."/>
            <person name="Savage R."/>
            <person name="Osoegawa K."/>
            <person name="de Jong P."/>
            <person name="Grimwood J."/>
            <person name="Chapman J.A."/>
            <person name="Shapiro H."/>
            <person name="Aerts A."/>
            <person name="Otillar R.P."/>
            <person name="Terry A.Y."/>
            <person name="Boore J.L."/>
            <person name="Grigoriev I.V."/>
            <person name="Lindberg D.R."/>
            <person name="Seaver E.C."/>
            <person name="Weisblat D.A."/>
            <person name="Putnam N.H."/>
            <person name="Rokhsar D.S."/>
        </authorList>
    </citation>
    <scope>NUCLEOTIDE SEQUENCE</scope>
    <source>
        <strain evidence="3">I ESC-2004</strain>
    </source>
</reference>
<protein>
    <submittedName>
        <fullName evidence="2">Uncharacterized protein</fullName>
    </submittedName>
</protein>
<evidence type="ECO:0000256" key="1">
    <source>
        <dbReference type="SAM" id="MobiDB-lite"/>
    </source>
</evidence>
<keyword evidence="3" id="KW-1185">Reference proteome</keyword>
<name>X1ZVB7_CAPTE</name>